<comment type="caution">
    <text evidence="5">The sequence shown here is derived from an EMBL/GenBank/DDBJ whole genome shotgun (WGS) entry which is preliminary data.</text>
</comment>
<dbReference type="AlphaFoldDB" id="I4LZR3"/>
<feature type="compositionally biased region" description="Basic and acidic residues" evidence="3">
    <location>
        <begin position="367"/>
        <end position="388"/>
    </location>
</feature>
<feature type="region of interest" description="Disordered" evidence="3">
    <location>
        <begin position="17"/>
        <end position="49"/>
    </location>
</feature>
<dbReference type="Pfam" id="PF04203">
    <property type="entry name" value="Sortase"/>
    <property type="match status" value="1"/>
</dbReference>
<dbReference type="EMBL" id="ADES01000014">
    <property type="protein sequence ID" value="EIK82453.1"/>
    <property type="molecule type" value="Genomic_DNA"/>
</dbReference>
<keyword evidence="4" id="KW-0812">Transmembrane</keyword>
<accession>I4LZR3</accession>
<feature type="region of interest" description="Disordered" evidence="3">
    <location>
        <begin position="365"/>
        <end position="456"/>
    </location>
</feature>
<dbReference type="Proteomes" id="UP000032875">
    <property type="component" value="Unassembled WGS sequence"/>
</dbReference>
<gene>
    <name evidence="5" type="ORF">CGSMWGv1500E_04581</name>
</gene>
<dbReference type="NCBIfam" id="TIGR01076">
    <property type="entry name" value="sortase_fam"/>
    <property type="match status" value="1"/>
</dbReference>
<feature type="compositionally biased region" description="Basic residues" evidence="3">
    <location>
        <begin position="422"/>
        <end position="440"/>
    </location>
</feature>
<name>I4LZR3_GARVA</name>
<dbReference type="Gene3D" id="2.40.260.10">
    <property type="entry name" value="Sortase"/>
    <property type="match status" value="1"/>
</dbReference>
<dbReference type="SUPFAM" id="SSF63817">
    <property type="entry name" value="Sortase"/>
    <property type="match status" value="1"/>
</dbReference>
<evidence type="ECO:0000256" key="2">
    <source>
        <dbReference type="PIRSR" id="PIRSR605754-1"/>
    </source>
</evidence>
<evidence type="ECO:0000256" key="1">
    <source>
        <dbReference type="ARBA" id="ARBA00022801"/>
    </source>
</evidence>
<dbReference type="PATRIC" id="fig|698957.3.peg.893"/>
<keyword evidence="1" id="KW-0378">Hydrolase</keyword>
<feature type="transmembrane region" description="Helical" evidence="4">
    <location>
        <begin position="90"/>
        <end position="113"/>
    </location>
</feature>
<feature type="active site" description="Proton donor/acceptor" evidence="2">
    <location>
        <position position="237"/>
    </location>
</feature>
<dbReference type="GO" id="GO:0016787">
    <property type="term" value="F:hydrolase activity"/>
    <property type="evidence" value="ECO:0007669"/>
    <property type="project" value="UniProtKB-KW"/>
</dbReference>
<sequence>MFSNKRGLSKLRSFKNKADSEAFNSQSNEGRELAQTQIFQPRPNQKTKSVTKLIDDTKEYRKEYRKQNHNQKNHSNSRNNAKNWRFSKSCIVPALLLLASFASLIYPHAAMWLSQYHMSEVAAEYAKLITHAVPAPHEQLRRAREYNSKLSSGAIYEANTNIPTSHGATSDASQDYWDQLKVNDDGLMARLRIKKIDLDLPVYHGTEDATLLKGLGHLRGTSLPVGGKGTRSVITGHRGLASAEMFTRLDEVGKGDTFTIEVFDEILTYKVVDKIVVNPDETKKIAAVPGKDLVTLITCTPLGINTQRILVTGERVVPTPAADKALRGKKPDVPRFPWWIVACFGSLCIVGGYIWWAGLPVKKKKKEDKEGSEESKEDSTKDSAKDREEDSEEDREENSAVTGSARREDLEREEAKAIENRLKKRPKVKKSSSRKKRKRSGNSEKTSDWLIDILGL</sequence>
<feature type="compositionally biased region" description="Polar residues" evidence="3">
    <location>
        <begin position="22"/>
        <end position="49"/>
    </location>
</feature>
<organism evidence="5 6">
    <name type="scientific">Gardnerella vaginalis 1500E</name>
    <dbReference type="NCBI Taxonomy" id="698957"/>
    <lineage>
        <taxon>Bacteria</taxon>
        <taxon>Bacillati</taxon>
        <taxon>Actinomycetota</taxon>
        <taxon>Actinomycetes</taxon>
        <taxon>Bifidobacteriales</taxon>
        <taxon>Bifidobacteriaceae</taxon>
        <taxon>Gardnerella</taxon>
    </lineage>
</organism>
<protein>
    <submittedName>
        <fullName evidence="5">Putative fimbrial associated sortase-like protein</fullName>
    </submittedName>
</protein>
<feature type="active site" description="Acyl-thioester intermediate" evidence="2">
    <location>
        <position position="299"/>
    </location>
</feature>
<reference evidence="5 6" key="1">
    <citation type="journal article" date="2012" name="J. Bacteriol.">
        <title>Comparative Genomic Analyses of 17 Clinical Isolates of Gardnerella vaginalis Provide Evidence of Multiple Genetically Isolated Clades Consistent with Subspeciation into Genovars.</title>
        <authorList>
            <person name="Ahmed A."/>
            <person name="Earl J."/>
            <person name="Retchless A."/>
            <person name="Hillier S."/>
            <person name="Rabe L."/>
            <person name="Cherpes T."/>
            <person name="Powell E."/>
            <person name="Janto B."/>
            <person name="Eutsey R."/>
            <person name="Hiller N.L."/>
            <person name="Boissy R."/>
            <person name="Dahlgreen M."/>
            <person name="Hall B."/>
            <person name="Costerton J."/>
            <person name="Post J.C."/>
            <person name="Hu F."/>
            <person name="Ehrlich G."/>
        </authorList>
    </citation>
    <scope>NUCLEOTIDE SEQUENCE [LARGE SCALE GENOMIC DNA]</scope>
    <source>
        <strain evidence="5 6">1500E</strain>
    </source>
</reference>
<feature type="compositionally biased region" description="Basic and acidic residues" evidence="3">
    <location>
        <begin position="405"/>
        <end position="421"/>
    </location>
</feature>
<dbReference type="NCBIfam" id="NF033745">
    <property type="entry name" value="class_C_sortase"/>
    <property type="match status" value="1"/>
</dbReference>
<evidence type="ECO:0000313" key="5">
    <source>
        <dbReference type="EMBL" id="EIK82453.1"/>
    </source>
</evidence>
<proteinExistence type="predicted"/>
<dbReference type="InterPro" id="IPR005754">
    <property type="entry name" value="Sortase"/>
</dbReference>
<feature type="transmembrane region" description="Helical" evidence="4">
    <location>
        <begin position="336"/>
        <end position="356"/>
    </location>
</feature>
<keyword evidence="4" id="KW-1133">Transmembrane helix</keyword>
<evidence type="ECO:0000256" key="3">
    <source>
        <dbReference type="SAM" id="MobiDB-lite"/>
    </source>
</evidence>
<dbReference type="InterPro" id="IPR023365">
    <property type="entry name" value="Sortase_dom-sf"/>
</dbReference>
<dbReference type="InterPro" id="IPR042002">
    <property type="entry name" value="Sortase_C"/>
</dbReference>
<dbReference type="CDD" id="cd05827">
    <property type="entry name" value="Sortase_C"/>
    <property type="match status" value="1"/>
</dbReference>
<evidence type="ECO:0000256" key="4">
    <source>
        <dbReference type="SAM" id="Phobius"/>
    </source>
</evidence>
<keyword evidence="4" id="KW-0472">Membrane</keyword>
<evidence type="ECO:0000313" key="6">
    <source>
        <dbReference type="Proteomes" id="UP000032875"/>
    </source>
</evidence>